<evidence type="ECO:0000256" key="1">
    <source>
        <dbReference type="SAM" id="MobiDB-lite"/>
    </source>
</evidence>
<reference evidence="3" key="1">
    <citation type="submission" date="2016-09" db="EMBL/GenBank/DDBJ databases">
        <authorList>
            <person name="Greninger A.L."/>
            <person name="Jerome K.R."/>
            <person name="Mcnair B."/>
            <person name="Wallis C."/>
            <person name="Fang F."/>
        </authorList>
    </citation>
    <scope>NUCLEOTIDE SEQUENCE [LARGE SCALE GENOMIC DNA]</scope>
    <source>
        <strain evidence="3">M7</strain>
    </source>
</reference>
<gene>
    <name evidence="2" type="ORF">BHQ17_16775</name>
</gene>
<evidence type="ECO:0000313" key="3">
    <source>
        <dbReference type="Proteomes" id="UP000094243"/>
    </source>
</evidence>
<organism evidence="2 3">
    <name type="scientific">Mycolicibacterium holsaticum</name>
    <dbReference type="NCBI Taxonomy" id="152142"/>
    <lineage>
        <taxon>Bacteria</taxon>
        <taxon>Bacillati</taxon>
        <taxon>Actinomycetota</taxon>
        <taxon>Actinomycetes</taxon>
        <taxon>Mycobacteriales</taxon>
        <taxon>Mycobacteriaceae</taxon>
        <taxon>Mycolicibacterium</taxon>
    </lineage>
</organism>
<dbReference type="EMBL" id="MIGZ01000100">
    <property type="protein sequence ID" value="ODQ91359.1"/>
    <property type="molecule type" value="Genomic_DNA"/>
</dbReference>
<dbReference type="Proteomes" id="UP000094243">
    <property type="component" value="Unassembled WGS sequence"/>
</dbReference>
<feature type="region of interest" description="Disordered" evidence="1">
    <location>
        <begin position="338"/>
        <end position="358"/>
    </location>
</feature>
<proteinExistence type="predicted"/>
<feature type="region of interest" description="Disordered" evidence="1">
    <location>
        <begin position="585"/>
        <end position="606"/>
    </location>
</feature>
<sequence>MTTAVHPAGRTRPDCAPEVVWKRLTRLLAAPGRNRMRLWNPDTGKFSDTAKHCERLPSRPAAVYLYSQRRTHTLWLDFDAKLHGPEAVAADVARAAEWLTNCGGVVVTDRSSSGGRHLICPLAIGTSASLDEMKHLVRLLAARLPTLDITPNTNADTGCMTPPGSPCREGGYRQLDGTLEAAVEALTTRSDPELLPRLLMLLGALNPPARQRSASTTDSPATTTEYTVGAGADRRISGQYVRHDPLPADVAAYATHGTINPARLTWQSNHEARQSVVVNAIARGHSLATLREMIAPDGPWSQGLGAAYHRYNHRSDQALERDVAKAFHWLITNVLKSSPPRHKTKNTPGGYTPGPRGPKDLRDWLANAMAWADREFAGKRYRWTVHAVLQSMAFYAVLAGEHRSGTWLVGVGGRTLSLSCGLLSEDTVWRVLADLRERPGAPLVLARQHIGTEADVYALTMQNRVSNDPADAERVRIEPVHDAWIVLGHHLRRIYELVAHHGLTNKADIYAAAAVARATGDAMVLDLEVAGLLKRTGRGTVARGPVELDSIAQGHHLDEARAVRLQRHQAERAAWKNWLDEREQVRNGAPHPGGRETLVEHGRSTGLDEPTERAYLHLTMSTGPPPMDDIDIEREAIEMIAELLGGRILTA</sequence>
<comment type="caution">
    <text evidence="2">The sequence shown here is derived from an EMBL/GenBank/DDBJ whole genome shotgun (WGS) entry which is preliminary data.</text>
</comment>
<evidence type="ECO:0000313" key="2">
    <source>
        <dbReference type="EMBL" id="ODQ91359.1"/>
    </source>
</evidence>
<keyword evidence="3" id="KW-1185">Reference proteome</keyword>
<dbReference type="AlphaFoldDB" id="A0A1E3RND5"/>
<feature type="compositionally biased region" description="Basic and acidic residues" evidence="1">
    <location>
        <begin position="593"/>
        <end position="603"/>
    </location>
</feature>
<accession>A0A1E3RND5</accession>
<protein>
    <submittedName>
        <fullName evidence="2">Uncharacterized protein</fullName>
    </submittedName>
</protein>
<dbReference type="OrthoDB" id="3654095at2"/>
<name>A0A1E3RND5_9MYCO</name>